<comment type="caution">
    <text evidence="2">The sequence shown here is derived from an EMBL/GenBank/DDBJ whole genome shotgun (WGS) entry which is preliminary data.</text>
</comment>
<dbReference type="AlphaFoldDB" id="A0A3F3NIT8"/>
<reference evidence="2 3" key="1">
    <citation type="submission" date="2015-06" db="EMBL/GenBank/DDBJ databases">
        <title>The Genome Sequence of Enterococcus faecium 131EA1.</title>
        <authorList>
            <consortium name="The Broad Institute Genomics Platform"/>
            <consortium name="The Broad Institute Genome Sequencing Center for Infectious Disease"/>
            <person name="Earl A.M."/>
            <person name="Van Tyne D."/>
            <person name="Lebreton F."/>
            <person name="Saavedra J.T."/>
            <person name="Gilmore M.S."/>
            <person name="Manson Mcguire A."/>
            <person name="Clock S."/>
            <person name="Crupain M."/>
            <person name="Rangan U."/>
            <person name="Young S."/>
            <person name="Abouelleil A."/>
            <person name="Cao P."/>
            <person name="Chapman S.B."/>
            <person name="Griggs A."/>
            <person name="Priest M."/>
            <person name="Shea T."/>
            <person name="Wortman J."/>
            <person name="Nusbaum C."/>
            <person name="Birren B."/>
        </authorList>
    </citation>
    <scope>NUCLEOTIDE SEQUENCE [LARGE SCALE GENOMIC DNA]</scope>
    <source>
        <strain evidence="2 3">131EA1</strain>
    </source>
</reference>
<dbReference type="Proteomes" id="UP000253144">
    <property type="component" value="Unassembled WGS sequence"/>
</dbReference>
<feature type="transmembrane region" description="Helical" evidence="1">
    <location>
        <begin position="28"/>
        <end position="46"/>
    </location>
</feature>
<name>A0A3F3NIT8_ENTFC</name>
<evidence type="ECO:0000256" key="1">
    <source>
        <dbReference type="SAM" id="Phobius"/>
    </source>
</evidence>
<organism evidence="2 3">
    <name type="scientific">Enterococcus faecium</name>
    <name type="common">Streptococcus faecium</name>
    <dbReference type="NCBI Taxonomy" id="1352"/>
    <lineage>
        <taxon>Bacteria</taxon>
        <taxon>Bacillati</taxon>
        <taxon>Bacillota</taxon>
        <taxon>Bacilli</taxon>
        <taxon>Lactobacillales</taxon>
        <taxon>Enterococcaceae</taxon>
        <taxon>Enterococcus</taxon>
    </lineage>
</organism>
<proteinExistence type="predicted"/>
<evidence type="ECO:0000313" key="3">
    <source>
        <dbReference type="Proteomes" id="UP000253144"/>
    </source>
</evidence>
<protein>
    <submittedName>
        <fullName evidence="2">Uncharacterized protein</fullName>
    </submittedName>
</protein>
<sequence length="70" mass="8067">MIRKLNNIKLSLAILTLFFGIYNNSKMALFFLTLLIFMNLIISNWSELEKEEPATRSLKKAQADREGVTC</sequence>
<gene>
    <name evidence="2" type="ORF">EB12_02935</name>
</gene>
<accession>A0A3F3NIT8</accession>
<keyword evidence="1" id="KW-0472">Membrane</keyword>
<feature type="transmembrane region" description="Helical" evidence="1">
    <location>
        <begin position="7"/>
        <end position="22"/>
    </location>
</feature>
<evidence type="ECO:0000313" key="2">
    <source>
        <dbReference type="EMBL" id="RBS25075.1"/>
    </source>
</evidence>
<dbReference type="EMBL" id="LEQJ01000027">
    <property type="protein sequence ID" value="RBS25075.1"/>
    <property type="molecule type" value="Genomic_DNA"/>
</dbReference>
<dbReference type="RefSeq" id="WP_113809327.1">
    <property type="nucleotide sequence ID" value="NZ_AP019396.1"/>
</dbReference>
<keyword evidence="1" id="KW-1133">Transmembrane helix</keyword>
<keyword evidence="1" id="KW-0812">Transmembrane</keyword>